<dbReference type="InterPro" id="IPR023393">
    <property type="entry name" value="START-like_dom_sf"/>
</dbReference>
<organism evidence="3 4">
    <name type="scientific">Murinocardiopsis flavida</name>
    <dbReference type="NCBI Taxonomy" id="645275"/>
    <lineage>
        <taxon>Bacteria</taxon>
        <taxon>Bacillati</taxon>
        <taxon>Actinomycetota</taxon>
        <taxon>Actinomycetes</taxon>
        <taxon>Streptosporangiales</taxon>
        <taxon>Nocardiopsidaceae</taxon>
        <taxon>Murinocardiopsis</taxon>
    </lineage>
</organism>
<dbReference type="Pfam" id="PF08327">
    <property type="entry name" value="AHSA1"/>
    <property type="match status" value="1"/>
</dbReference>
<dbReference type="Gene3D" id="3.30.530.20">
    <property type="match status" value="1"/>
</dbReference>
<evidence type="ECO:0000313" key="4">
    <source>
        <dbReference type="Proteomes" id="UP000240542"/>
    </source>
</evidence>
<reference evidence="3 4" key="1">
    <citation type="submission" date="2018-03" db="EMBL/GenBank/DDBJ databases">
        <title>Genomic Encyclopedia of Archaeal and Bacterial Type Strains, Phase II (KMG-II): from individual species to whole genera.</title>
        <authorList>
            <person name="Goeker M."/>
        </authorList>
    </citation>
    <scope>NUCLEOTIDE SEQUENCE [LARGE SCALE GENOMIC DNA]</scope>
    <source>
        <strain evidence="3 4">DSM 45312</strain>
    </source>
</reference>
<comment type="similarity">
    <text evidence="1">Belongs to the AHA1 family.</text>
</comment>
<protein>
    <submittedName>
        <fullName evidence="3">Uncharacterized protein YndB with AHSA1/START domain</fullName>
    </submittedName>
</protein>
<evidence type="ECO:0000313" key="3">
    <source>
        <dbReference type="EMBL" id="PSK89665.1"/>
    </source>
</evidence>
<accession>A0A2P8CXF6</accession>
<comment type="caution">
    <text evidence="3">The sequence shown here is derived from an EMBL/GenBank/DDBJ whole genome shotgun (WGS) entry which is preliminary data.</text>
</comment>
<dbReference type="RefSeq" id="WP_106586112.1">
    <property type="nucleotide sequence ID" value="NZ_PYGA01000025.1"/>
</dbReference>
<dbReference type="AlphaFoldDB" id="A0A2P8CXF6"/>
<dbReference type="Proteomes" id="UP000240542">
    <property type="component" value="Unassembled WGS sequence"/>
</dbReference>
<gene>
    <name evidence="3" type="ORF">CLV63_12559</name>
</gene>
<keyword evidence="4" id="KW-1185">Reference proteome</keyword>
<dbReference type="InterPro" id="IPR013538">
    <property type="entry name" value="ASHA1/2-like_C"/>
</dbReference>
<dbReference type="OrthoDB" id="5185819at2"/>
<sequence length="161" mass="17616">MTDKPVTITAPPGTPFTEIVREFDAPVAALYRAYVDPALVVQWQGPRGLSMDLKEYDARTGGTWAYTHSDPEGNAYGFHGVFHSVVPDQAIVQTFEFDGAPGHVCLESIRFEDLAGRRARVVTHSVFQSVADRDAMLQSGMETGVVDSMNRLDELLAAEGK</sequence>
<proteinExistence type="inferred from homology"/>
<feature type="domain" description="Activator of Hsp90 ATPase homologue 1/2-like C-terminal" evidence="2">
    <location>
        <begin position="24"/>
        <end position="156"/>
    </location>
</feature>
<evidence type="ECO:0000256" key="1">
    <source>
        <dbReference type="ARBA" id="ARBA00006817"/>
    </source>
</evidence>
<evidence type="ECO:0000259" key="2">
    <source>
        <dbReference type="Pfam" id="PF08327"/>
    </source>
</evidence>
<dbReference type="CDD" id="cd07826">
    <property type="entry name" value="SRPBCC_CalC_Aha1-like_9"/>
    <property type="match status" value="1"/>
</dbReference>
<dbReference type="SUPFAM" id="SSF55961">
    <property type="entry name" value="Bet v1-like"/>
    <property type="match status" value="1"/>
</dbReference>
<dbReference type="EMBL" id="PYGA01000025">
    <property type="protein sequence ID" value="PSK89665.1"/>
    <property type="molecule type" value="Genomic_DNA"/>
</dbReference>
<name>A0A2P8CXF6_9ACTN</name>